<protein>
    <submittedName>
        <fullName evidence="2">Uncharacterized protein</fullName>
    </submittedName>
</protein>
<evidence type="ECO:0000256" key="1">
    <source>
        <dbReference type="SAM" id="Coils"/>
    </source>
</evidence>
<dbReference type="EMBL" id="JBHRTN010000026">
    <property type="protein sequence ID" value="MFC3127454.1"/>
    <property type="molecule type" value="Genomic_DNA"/>
</dbReference>
<feature type="coiled-coil region" evidence="1">
    <location>
        <begin position="83"/>
        <end position="110"/>
    </location>
</feature>
<reference evidence="3" key="1">
    <citation type="journal article" date="2019" name="Int. J. Syst. Evol. Microbiol.">
        <title>The Global Catalogue of Microorganisms (GCM) 10K type strain sequencing project: providing services to taxonomists for standard genome sequencing and annotation.</title>
        <authorList>
            <consortium name="The Broad Institute Genomics Platform"/>
            <consortium name="The Broad Institute Genome Sequencing Center for Infectious Disease"/>
            <person name="Wu L."/>
            <person name="Ma J."/>
        </authorList>
    </citation>
    <scope>NUCLEOTIDE SEQUENCE [LARGE SCALE GENOMIC DNA]</scope>
    <source>
        <strain evidence="3">KCTC 52094</strain>
    </source>
</reference>
<sequence>MTFDTEAIRRLAEEYDGDNLAWLGDSGDDDAWDDDATEASPVRRFGRAANFRSSPSVGAARVGAAAPAGGAMSVRFPQPVASAQAIERLKQDTQKAIADVRADVARMKADTDRKLKEATDRIGAMQQGSMMMTLLPLLQPAPKITSITLPGEGGSVKPNVALTPTAVQYERPDMMMMLLPMMLSGGMGGGAAAGGTPGASGQNDMMLLAVALMASRRS</sequence>
<name>A0ABV7G409_9PROT</name>
<gene>
    <name evidence="2" type="ORF">ACFOD4_20510</name>
</gene>
<comment type="caution">
    <text evidence="2">The sequence shown here is derived from an EMBL/GenBank/DDBJ whole genome shotgun (WGS) entry which is preliminary data.</text>
</comment>
<proteinExistence type="predicted"/>
<dbReference type="RefSeq" id="WP_379599485.1">
    <property type="nucleotide sequence ID" value="NZ_JBHRTN010000026.1"/>
</dbReference>
<keyword evidence="3" id="KW-1185">Reference proteome</keyword>
<dbReference type="Proteomes" id="UP001595593">
    <property type="component" value="Unassembled WGS sequence"/>
</dbReference>
<evidence type="ECO:0000313" key="2">
    <source>
        <dbReference type="EMBL" id="MFC3127454.1"/>
    </source>
</evidence>
<organism evidence="2 3">
    <name type="scientific">Teichococcus globiformis</name>
    <dbReference type="NCBI Taxonomy" id="2307229"/>
    <lineage>
        <taxon>Bacteria</taxon>
        <taxon>Pseudomonadati</taxon>
        <taxon>Pseudomonadota</taxon>
        <taxon>Alphaproteobacteria</taxon>
        <taxon>Acetobacterales</taxon>
        <taxon>Roseomonadaceae</taxon>
        <taxon>Roseomonas</taxon>
    </lineage>
</organism>
<evidence type="ECO:0000313" key="3">
    <source>
        <dbReference type="Proteomes" id="UP001595593"/>
    </source>
</evidence>
<accession>A0ABV7G409</accession>
<keyword evidence="1" id="KW-0175">Coiled coil</keyword>